<dbReference type="InterPro" id="IPR050438">
    <property type="entry name" value="LMW_PTPase"/>
</dbReference>
<comment type="caution">
    <text evidence="8">The sequence shown here is derived from an EMBL/GenBank/DDBJ whole genome shotgun (WGS) entry which is preliminary data.</text>
</comment>
<evidence type="ECO:0000313" key="9">
    <source>
        <dbReference type="Proteomes" id="UP000251800"/>
    </source>
</evidence>
<evidence type="ECO:0000256" key="1">
    <source>
        <dbReference type="ARBA" id="ARBA00011063"/>
    </source>
</evidence>
<dbReference type="PANTHER" id="PTHR11717">
    <property type="entry name" value="LOW MOLECULAR WEIGHT PROTEIN TYROSINE PHOSPHATASE"/>
    <property type="match status" value="1"/>
</dbReference>
<sequence>MFNRFLVVCTGNICRSPMGEYLLKERLADRPNAVVESAGVGALVGHPADPLALEIMQENGLDASGHRARQINQDMIAGSDLILVMDKGHMKWIHQNFPMSRGRVHLIGRWRDNAEVADPYRRPRAAFEQAWRDTAAAVDDWLTKV</sequence>
<dbReference type="InterPro" id="IPR036196">
    <property type="entry name" value="Ptyr_pPase_sf"/>
</dbReference>
<evidence type="ECO:0000256" key="4">
    <source>
        <dbReference type="ARBA" id="ARBA00022912"/>
    </source>
</evidence>
<dbReference type="Proteomes" id="UP000251800">
    <property type="component" value="Unassembled WGS sequence"/>
</dbReference>
<comment type="catalytic activity">
    <reaction evidence="5">
        <text>O-phospho-L-tyrosyl-[protein] + H2O = L-tyrosyl-[protein] + phosphate</text>
        <dbReference type="Rhea" id="RHEA:10684"/>
        <dbReference type="Rhea" id="RHEA-COMP:10136"/>
        <dbReference type="Rhea" id="RHEA-COMP:20101"/>
        <dbReference type="ChEBI" id="CHEBI:15377"/>
        <dbReference type="ChEBI" id="CHEBI:43474"/>
        <dbReference type="ChEBI" id="CHEBI:46858"/>
        <dbReference type="ChEBI" id="CHEBI:61978"/>
        <dbReference type="EC" id="3.1.3.48"/>
    </reaction>
</comment>
<evidence type="ECO:0000256" key="5">
    <source>
        <dbReference type="ARBA" id="ARBA00051722"/>
    </source>
</evidence>
<dbReference type="InterPro" id="IPR023485">
    <property type="entry name" value="Ptyr_pPase"/>
</dbReference>
<feature type="active site" description="Nucleophile" evidence="6">
    <location>
        <position position="9"/>
    </location>
</feature>
<proteinExistence type="inferred from homology"/>
<name>A0A363UQR1_9GAMM</name>
<dbReference type="CDD" id="cd16343">
    <property type="entry name" value="LMWPTP"/>
    <property type="match status" value="1"/>
</dbReference>
<dbReference type="Pfam" id="PF01451">
    <property type="entry name" value="LMWPc"/>
    <property type="match status" value="1"/>
</dbReference>
<organism evidence="8 9">
    <name type="scientific">Abyssibacter profundi</name>
    <dbReference type="NCBI Taxonomy" id="2182787"/>
    <lineage>
        <taxon>Bacteria</taxon>
        <taxon>Pseudomonadati</taxon>
        <taxon>Pseudomonadota</taxon>
        <taxon>Gammaproteobacteria</taxon>
        <taxon>Chromatiales</taxon>
        <taxon>Oceanococcaceae</taxon>
        <taxon>Abyssibacter</taxon>
    </lineage>
</organism>
<accession>A0A363UQR1</accession>
<feature type="active site" evidence="6">
    <location>
        <position position="15"/>
    </location>
</feature>
<evidence type="ECO:0000256" key="3">
    <source>
        <dbReference type="ARBA" id="ARBA00022801"/>
    </source>
</evidence>
<evidence type="ECO:0000313" key="8">
    <source>
        <dbReference type="EMBL" id="PWN57784.1"/>
    </source>
</evidence>
<keyword evidence="3" id="KW-0378">Hydrolase</keyword>
<evidence type="ECO:0000256" key="2">
    <source>
        <dbReference type="ARBA" id="ARBA00013064"/>
    </source>
</evidence>
<dbReference type="InterPro" id="IPR017867">
    <property type="entry name" value="Tyr_phospatase_low_mol_wt"/>
</dbReference>
<feature type="domain" description="Phosphotyrosine protein phosphatase I" evidence="7">
    <location>
        <begin position="3"/>
        <end position="144"/>
    </location>
</feature>
<dbReference type="PANTHER" id="PTHR11717:SF31">
    <property type="entry name" value="LOW MOLECULAR WEIGHT PROTEIN-TYROSINE-PHOSPHATASE ETP-RELATED"/>
    <property type="match status" value="1"/>
</dbReference>
<feature type="active site" description="Proton donor" evidence="6">
    <location>
        <position position="118"/>
    </location>
</feature>
<evidence type="ECO:0000256" key="6">
    <source>
        <dbReference type="PIRSR" id="PIRSR617867-1"/>
    </source>
</evidence>
<dbReference type="PRINTS" id="PR00719">
    <property type="entry name" value="LMWPTPASE"/>
</dbReference>
<protein>
    <recommendedName>
        <fullName evidence="2">protein-tyrosine-phosphatase</fullName>
        <ecNumber evidence="2">3.1.3.48</ecNumber>
    </recommendedName>
</protein>
<dbReference type="SUPFAM" id="SSF52788">
    <property type="entry name" value="Phosphotyrosine protein phosphatases I"/>
    <property type="match status" value="1"/>
</dbReference>
<dbReference type="SMART" id="SM00226">
    <property type="entry name" value="LMWPc"/>
    <property type="match status" value="1"/>
</dbReference>
<dbReference type="Gene3D" id="3.40.50.2300">
    <property type="match status" value="1"/>
</dbReference>
<comment type="similarity">
    <text evidence="1">Belongs to the low molecular weight phosphotyrosine protein phosphatase family.</text>
</comment>
<reference evidence="8 9" key="1">
    <citation type="submission" date="2018-05" db="EMBL/GenBank/DDBJ databases">
        <title>Abyssibacter profundi OUC007T gen. nov., sp. nov, a marine bacterium isolated from seawater of the Mariana Trench.</title>
        <authorList>
            <person name="Zhou S."/>
        </authorList>
    </citation>
    <scope>NUCLEOTIDE SEQUENCE [LARGE SCALE GENOMIC DNA]</scope>
    <source>
        <strain evidence="8 9">OUC007</strain>
    </source>
</reference>
<keyword evidence="9" id="KW-1185">Reference proteome</keyword>
<dbReference type="RefSeq" id="WP_109718640.1">
    <property type="nucleotide sequence ID" value="NZ_QEQK01000001.1"/>
</dbReference>
<gene>
    <name evidence="8" type="ORF">DEH80_01205</name>
</gene>
<evidence type="ECO:0000259" key="7">
    <source>
        <dbReference type="SMART" id="SM00226"/>
    </source>
</evidence>
<dbReference type="AlphaFoldDB" id="A0A363UQR1"/>
<dbReference type="GO" id="GO:0004725">
    <property type="term" value="F:protein tyrosine phosphatase activity"/>
    <property type="evidence" value="ECO:0007669"/>
    <property type="project" value="UniProtKB-EC"/>
</dbReference>
<dbReference type="OrthoDB" id="9784339at2"/>
<dbReference type="EMBL" id="QEQK01000001">
    <property type="protein sequence ID" value="PWN57784.1"/>
    <property type="molecule type" value="Genomic_DNA"/>
</dbReference>
<keyword evidence="4" id="KW-0904">Protein phosphatase</keyword>
<dbReference type="EC" id="3.1.3.48" evidence="2"/>